<dbReference type="SUPFAM" id="SSF51735">
    <property type="entry name" value="NAD(P)-binding Rossmann-fold domains"/>
    <property type="match status" value="1"/>
</dbReference>
<dbReference type="GO" id="GO:0005829">
    <property type="term" value="C:cytosol"/>
    <property type="evidence" value="ECO:0007669"/>
    <property type="project" value="TreeGrafter"/>
</dbReference>
<evidence type="ECO:0000259" key="4">
    <source>
        <dbReference type="Pfam" id="PF18317"/>
    </source>
</evidence>
<dbReference type="GO" id="GO:0009423">
    <property type="term" value="P:chorismate biosynthetic process"/>
    <property type="evidence" value="ECO:0007669"/>
    <property type="project" value="TreeGrafter"/>
</dbReference>
<organism evidence="5 6">
    <name type="scientific">Nakamurella aerolata</name>
    <dbReference type="NCBI Taxonomy" id="1656892"/>
    <lineage>
        <taxon>Bacteria</taxon>
        <taxon>Bacillati</taxon>
        <taxon>Actinomycetota</taxon>
        <taxon>Actinomycetes</taxon>
        <taxon>Nakamurellales</taxon>
        <taxon>Nakamurellaceae</taxon>
        <taxon>Nakamurella</taxon>
    </lineage>
</organism>
<keyword evidence="5" id="KW-0560">Oxidoreductase</keyword>
<dbReference type="GO" id="GO:0009073">
    <property type="term" value="P:aromatic amino acid family biosynthetic process"/>
    <property type="evidence" value="ECO:0007669"/>
    <property type="project" value="UniProtKB-KW"/>
</dbReference>
<dbReference type="InterPro" id="IPR013708">
    <property type="entry name" value="Shikimate_DH-bd_N"/>
</dbReference>
<dbReference type="AlphaFoldDB" id="A0A849A6I4"/>
<dbReference type="CDD" id="cd01065">
    <property type="entry name" value="NAD_bind_Shikimate_DH"/>
    <property type="match status" value="1"/>
</dbReference>
<dbReference type="NCBIfam" id="NF001311">
    <property type="entry name" value="PRK00258.1-3"/>
    <property type="match status" value="1"/>
</dbReference>
<dbReference type="Gene3D" id="3.40.50.720">
    <property type="entry name" value="NAD(P)-binding Rossmann-like Domain"/>
    <property type="match status" value="1"/>
</dbReference>
<keyword evidence="2" id="KW-0028">Amino-acid biosynthesis</keyword>
<gene>
    <name evidence="5" type="ORF">HKD39_03015</name>
</gene>
<accession>A0A849A6I4</accession>
<dbReference type="EC" id="1.1.1.25" evidence="5"/>
<feature type="domain" description="Shikimate dehydrogenase substrate binding N-terminal" evidence="3">
    <location>
        <begin position="9"/>
        <end position="94"/>
    </location>
</feature>
<dbReference type="GO" id="GO:0004764">
    <property type="term" value="F:shikimate 3-dehydrogenase (NADP+) activity"/>
    <property type="evidence" value="ECO:0007669"/>
    <property type="project" value="UniProtKB-EC"/>
</dbReference>
<sequence length="284" mass="29329">MADRPELAVLGQPVAHSLSPALHTAAFAAVQDPYWRRARYRAIECDERQLPGLVAGLDRHWRGLSVTMPGKPAAAAVAERRSATVEQLGVANTLVRTESGGWLADNTDVDGVLGALRAHGITAPAEVLLLGGGGTAKAVVAALARLGTRRLVVAGRRPESRAEVVRQASSAGITVAESDFTAAAVRAAGGADVELAVSTVPAGAADPLAGPLASVPALLDAIYHPWPTRLAAAGAAGRVTVTGLDMLLHQAFRQFELFTSLPAPRAAMRRALLDATGLPLPLPV</sequence>
<evidence type="ECO:0000313" key="5">
    <source>
        <dbReference type="EMBL" id="NNG34708.1"/>
    </source>
</evidence>
<comment type="caution">
    <text evidence="5">The sequence shown here is derived from an EMBL/GenBank/DDBJ whole genome shotgun (WGS) entry which is preliminary data.</text>
</comment>
<reference evidence="5 6" key="1">
    <citation type="submission" date="2020-05" db="EMBL/GenBank/DDBJ databases">
        <title>Nakamurella sp. DB0629 isolated from air conditioner.</title>
        <authorList>
            <person name="Kim D.H."/>
            <person name="Kim D.-U."/>
        </authorList>
    </citation>
    <scope>NUCLEOTIDE SEQUENCE [LARGE SCALE GENOMIC DNA]</scope>
    <source>
        <strain evidence="5 6">DB0629</strain>
    </source>
</reference>
<dbReference type="GO" id="GO:0019632">
    <property type="term" value="P:shikimate metabolic process"/>
    <property type="evidence" value="ECO:0007669"/>
    <property type="project" value="TreeGrafter"/>
</dbReference>
<evidence type="ECO:0000313" key="6">
    <source>
        <dbReference type="Proteomes" id="UP000562984"/>
    </source>
</evidence>
<dbReference type="EMBL" id="JABEND010000001">
    <property type="protein sequence ID" value="NNG34708.1"/>
    <property type="molecule type" value="Genomic_DNA"/>
</dbReference>
<keyword evidence="6" id="KW-1185">Reference proteome</keyword>
<comment type="pathway">
    <text evidence="1">Metabolic intermediate biosynthesis; chorismate biosynthesis; chorismate from D-erythrose 4-phosphate and phosphoenolpyruvate: step 4/7.</text>
</comment>
<feature type="domain" description="SDH C-terminal" evidence="4">
    <location>
        <begin position="243"/>
        <end position="273"/>
    </location>
</feature>
<protein>
    <submittedName>
        <fullName evidence="5">Shikimate dehydrogenase</fullName>
        <ecNumber evidence="5">1.1.1.25</ecNumber>
    </submittedName>
</protein>
<dbReference type="InterPro" id="IPR046346">
    <property type="entry name" value="Aminoacid_DH-like_N_sf"/>
</dbReference>
<dbReference type="Proteomes" id="UP000562984">
    <property type="component" value="Unassembled WGS sequence"/>
</dbReference>
<dbReference type="Pfam" id="PF08501">
    <property type="entry name" value="Shikimate_dh_N"/>
    <property type="match status" value="1"/>
</dbReference>
<evidence type="ECO:0000256" key="1">
    <source>
        <dbReference type="ARBA" id="ARBA00004871"/>
    </source>
</evidence>
<keyword evidence="2" id="KW-0057">Aromatic amino acid biosynthesis</keyword>
<dbReference type="InterPro" id="IPR041121">
    <property type="entry name" value="SDH_C"/>
</dbReference>
<evidence type="ECO:0000259" key="3">
    <source>
        <dbReference type="Pfam" id="PF08501"/>
    </source>
</evidence>
<evidence type="ECO:0000256" key="2">
    <source>
        <dbReference type="ARBA" id="ARBA00023141"/>
    </source>
</evidence>
<name>A0A849A6I4_9ACTN</name>
<dbReference type="InterPro" id="IPR036291">
    <property type="entry name" value="NAD(P)-bd_dom_sf"/>
</dbReference>
<dbReference type="PANTHER" id="PTHR21089:SF1">
    <property type="entry name" value="BIFUNCTIONAL 3-DEHYDROQUINATE DEHYDRATASE_SHIKIMATE DEHYDROGENASE, CHLOROPLASTIC"/>
    <property type="match status" value="1"/>
</dbReference>
<dbReference type="GO" id="GO:0050661">
    <property type="term" value="F:NADP binding"/>
    <property type="evidence" value="ECO:0007669"/>
    <property type="project" value="TreeGrafter"/>
</dbReference>
<dbReference type="RefSeq" id="WP_171198301.1">
    <property type="nucleotide sequence ID" value="NZ_JABEND010000001.1"/>
</dbReference>
<dbReference type="Pfam" id="PF18317">
    <property type="entry name" value="SDH_C"/>
    <property type="match status" value="1"/>
</dbReference>
<dbReference type="Gene3D" id="3.40.50.10860">
    <property type="entry name" value="Leucine Dehydrogenase, chain A, domain 1"/>
    <property type="match status" value="1"/>
</dbReference>
<dbReference type="PANTHER" id="PTHR21089">
    <property type="entry name" value="SHIKIMATE DEHYDROGENASE"/>
    <property type="match status" value="1"/>
</dbReference>
<proteinExistence type="predicted"/>
<dbReference type="InterPro" id="IPR022893">
    <property type="entry name" value="Shikimate_DH_fam"/>
</dbReference>
<dbReference type="SUPFAM" id="SSF53223">
    <property type="entry name" value="Aminoacid dehydrogenase-like, N-terminal domain"/>
    <property type="match status" value="1"/>
</dbReference>